<dbReference type="InterPro" id="IPR054206">
    <property type="entry name" value="DUF6912"/>
</dbReference>
<dbReference type="Proteomes" id="UP000239203">
    <property type="component" value="Unassembled WGS sequence"/>
</dbReference>
<accession>A0A2S6GXF0</accession>
<sequence length="165" mass="17497">MYIPATVAMLRELSANGELAAIGGTAFALTPALRESYATGGDEELEYAAMLDAARASLRLLGAELERDPEALMRRAVVSADVDGAELRSDLDYAVVKLAGPVQLKVVAAIHLDTEEAQDAVRDAVAAVDAADLGDPDAEFVLGEAEDHELAWYAAQELPFVLELL</sequence>
<evidence type="ECO:0000313" key="2">
    <source>
        <dbReference type="Proteomes" id="UP000239203"/>
    </source>
</evidence>
<keyword evidence="2" id="KW-1185">Reference proteome</keyword>
<reference evidence="1 2" key="1">
    <citation type="submission" date="2018-02" db="EMBL/GenBank/DDBJ databases">
        <title>Genomic Encyclopedia of Archaeal and Bacterial Type Strains, Phase II (KMG-II): from individual species to whole genera.</title>
        <authorList>
            <person name="Goeker M."/>
        </authorList>
    </citation>
    <scope>NUCLEOTIDE SEQUENCE [LARGE SCALE GENOMIC DNA]</scope>
    <source>
        <strain evidence="1 2">YU 961-1</strain>
    </source>
</reference>
<gene>
    <name evidence="1" type="ORF">CLV40_103451</name>
</gene>
<dbReference type="Pfam" id="PF21853">
    <property type="entry name" value="DUF6912"/>
    <property type="match status" value="1"/>
</dbReference>
<dbReference type="EMBL" id="PTIX01000003">
    <property type="protein sequence ID" value="PPK69841.1"/>
    <property type="molecule type" value="Genomic_DNA"/>
</dbReference>
<evidence type="ECO:0000313" key="1">
    <source>
        <dbReference type="EMBL" id="PPK69841.1"/>
    </source>
</evidence>
<organism evidence="1 2">
    <name type="scientific">Actinokineospora auranticolor</name>
    <dbReference type="NCBI Taxonomy" id="155976"/>
    <lineage>
        <taxon>Bacteria</taxon>
        <taxon>Bacillati</taxon>
        <taxon>Actinomycetota</taxon>
        <taxon>Actinomycetes</taxon>
        <taxon>Pseudonocardiales</taxon>
        <taxon>Pseudonocardiaceae</taxon>
        <taxon>Actinokineospora</taxon>
    </lineage>
</organism>
<dbReference type="AlphaFoldDB" id="A0A2S6GXF0"/>
<comment type="caution">
    <text evidence="1">The sequence shown here is derived from an EMBL/GenBank/DDBJ whole genome shotgun (WGS) entry which is preliminary data.</text>
</comment>
<name>A0A2S6GXF0_9PSEU</name>
<proteinExistence type="predicted"/>
<protein>
    <submittedName>
        <fullName evidence="1">Uncharacterized protein</fullName>
    </submittedName>
</protein>